<proteinExistence type="inferred from homology"/>
<keyword evidence="4" id="KW-0119">Carbohydrate metabolism</keyword>
<evidence type="ECO:0000256" key="7">
    <source>
        <dbReference type="RuleBase" id="RU361153"/>
    </source>
</evidence>
<protein>
    <submittedName>
        <fullName evidence="10">Glycoside hydrolase family 5</fullName>
    </submittedName>
</protein>
<evidence type="ECO:0000256" key="6">
    <source>
        <dbReference type="ARBA" id="ARBA00023326"/>
    </source>
</evidence>
<dbReference type="InterPro" id="IPR017853">
    <property type="entry name" value="GH"/>
</dbReference>
<name>A0A806KGC4_9BACT</name>
<dbReference type="Gene3D" id="3.20.20.80">
    <property type="entry name" value="Glycosidases"/>
    <property type="match status" value="1"/>
</dbReference>
<dbReference type="EMBL" id="JQ844173">
    <property type="protein sequence ID" value="AGS51849.1"/>
    <property type="molecule type" value="Genomic_DNA"/>
</dbReference>
<keyword evidence="3" id="KW-0136">Cellulose degradation</keyword>
<dbReference type="InterPro" id="IPR050386">
    <property type="entry name" value="Glycosyl_hydrolase_5"/>
</dbReference>
<evidence type="ECO:0000256" key="3">
    <source>
        <dbReference type="ARBA" id="ARBA00023001"/>
    </source>
</evidence>
<dbReference type="PANTHER" id="PTHR31297:SF41">
    <property type="entry name" value="ENDOGLUCANASE, PUTATIVE (AFU_ORTHOLOGUE AFUA_5G01830)-RELATED"/>
    <property type="match status" value="1"/>
</dbReference>
<evidence type="ECO:0000256" key="8">
    <source>
        <dbReference type="SAM" id="SignalP"/>
    </source>
</evidence>
<dbReference type="GO" id="GO:0005576">
    <property type="term" value="C:extracellular region"/>
    <property type="evidence" value="ECO:0007669"/>
    <property type="project" value="TreeGrafter"/>
</dbReference>
<dbReference type="AlphaFoldDB" id="A0A806KGC4"/>
<feature type="chain" id="PRO_5032582820" evidence="8">
    <location>
        <begin position="27"/>
        <end position="587"/>
    </location>
</feature>
<evidence type="ECO:0000256" key="1">
    <source>
        <dbReference type="ARBA" id="ARBA00005641"/>
    </source>
</evidence>
<evidence type="ECO:0000256" key="4">
    <source>
        <dbReference type="ARBA" id="ARBA00023277"/>
    </source>
</evidence>
<sequence length="587" mass="63216">MKTNRFLTLPAILIALALTFSCSSNDDNSSIGDGSSSSSVLVSSSSSGSVATDPRPSSPQAMLNKTALQYFNDEGIKAGWNLGNTLDAVNVPSAASETAWGNPKASQALFNGLKASGIDIVRIPCTWIGHVGGAPDYTISEARLARVAEVVNMVHNAGMKAIINIHHDGNYTQPPNTWGFLKFAEVTRGAANEAQVKAQLVAMWTQIANYFINYGDYLIFETMNEVHSGNWGSTLPAEQDRLFDWNQTALNAIRATGGNNAMRFVAVPGLGSTEPNIVLAAHSRGKLLPADGANGVSKLIVSVHFYAPSAYTVASATPTQGNEPLRHTITTAELNAIDTEAAHIKSTFIDNGIAVYYGEWGAPTNVRSTMNETVKSTHVDYISRVAAAARANGIVPIYWDDGGDFKVLERSNGSPKTGLWADVLTAYMDAVNGRYVPPAPTLPTNITGNLGNYQFGTQENDIDPNYTQALWILSPENVTLAKQAGTKLVLHFSEFPFGNMQLVWQGPTNKLWWNAKDIIEYSDGTATNTYGVEWVWESNTNILTIDLSAALADYAEFTEQPDINLIIAYYGGSNVNDLGIISASLVE</sequence>
<dbReference type="Pfam" id="PF00150">
    <property type="entry name" value="Cellulase"/>
    <property type="match status" value="1"/>
</dbReference>
<dbReference type="InterPro" id="IPR018087">
    <property type="entry name" value="Glyco_hydro_5_CS"/>
</dbReference>
<dbReference type="PANTHER" id="PTHR31297">
    <property type="entry name" value="GLUCAN ENDO-1,6-BETA-GLUCOSIDASE B"/>
    <property type="match status" value="1"/>
</dbReference>
<keyword evidence="6" id="KW-0624">Polysaccharide degradation</keyword>
<dbReference type="GO" id="GO:0009986">
    <property type="term" value="C:cell surface"/>
    <property type="evidence" value="ECO:0007669"/>
    <property type="project" value="TreeGrafter"/>
</dbReference>
<dbReference type="GO" id="GO:0008422">
    <property type="term" value="F:beta-glucosidase activity"/>
    <property type="evidence" value="ECO:0007669"/>
    <property type="project" value="TreeGrafter"/>
</dbReference>
<reference evidence="10" key="1">
    <citation type="submission" date="2012-03" db="EMBL/GenBank/DDBJ databases">
        <title>Functional metagenomics reveals considerable lignocellulase gene clusters in the gut microbiome of a wood-feeding higher termite.</title>
        <authorList>
            <person name="Liu N."/>
        </authorList>
    </citation>
    <scope>NUCLEOTIDE SEQUENCE</scope>
</reference>
<feature type="signal peptide" evidence="8">
    <location>
        <begin position="1"/>
        <end position="26"/>
    </location>
</feature>
<keyword evidence="8" id="KW-0732">Signal</keyword>
<evidence type="ECO:0000256" key="2">
    <source>
        <dbReference type="ARBA" id="ARBA00022801"/>
    </source>
</evidence>
<evidence type="ECO:0000259" key="9">
    <source>
        <dbReference type="Pfam" id="PF00150"/>
    </source>
</evidence>
<dbReference type="SUPFAM" id="SSF51445">
    <property type="entry name" value="(Trans)glycosidases"/>
    <property type="match status" value="1"/>
</dbReference>
<comment type="similarity">
    <text evidence="1 7">Belongs to the glycosyl hydrolase 5 (cellulase A) family.</text>
</comment>
<accession>A0A806KGC4</accession>
<keyword evidence="2 7" id="KW-0378">Hydrolase</keyword>
<keyword evidence="5 7" id="KW-0326">Glycosidase</keyword>
<dbReference type="InterPro" id="IPR001547">
    <property type="entry name" value="Glyco_hydro_5"/>
</dbReference>
<dbReference type="PROSITE" id="PS51257">
    <property type="entry name" value="PROKAR_LIPOPROTEIN"/>
    <property type="match status" value="1"/>
</dbReference>
<dbReference type="PROSITE" id="PS00659">
    <property type="entry name" value="GLYCOSYL_HYDROL_F5"/>
    <property type="match status" value="1"/>
</dbReference>
<evidence type="ECO:0000313" key="10">
    <source>
        <dbReference type="EMBL" id="AGS51849.1"/>
    </source>
</evidence>
<evidence type="ECO:0000256" key="5">
    <source>
        <dbReference type="ARBA" id="ARBA00023295"/>
    </source>
</evidence>
<dbReference type="GO" id="GO:0030245">
    <property type="term" value="P:cellulose catabolic process"/>
    <property type="evidence" value="ECO:0007669"/>
    <property type="project" value="UniProtKB-KW"/>
</dbReference>
<organism evidence="10">
    <name type="scientific">uncultured bacterium contig00117</name>
    <dbReference type="NCBI Taxonomy" id="1181578"/>
    <lineage>
        <taxon>Bacteria</taxon>
        <taxon>environmental samples</taxon>
    </lineage>
</organism>
<feature type="domain" description="Glycoside hydrolase family 5" evidence="9">
    <location>
        <begin position="92"/>
        <end position="400"/>
    </location>
</feature>